<gene>
    <name evidence="4" type="ORF">OB914_06645</name>
    <name evidence="3" type="ORF">OB916_05310</name>
</gene>
<feature type="transmembrane region" description="Helical" evidence="1">
    <location>
        <begin position="7"/>
        <end position="32"/>
    </location>
</feature>
<protein>
    <submittedName>
        <fullName evidence="4">Type IV pilin</fullName>
    </submittedName>
</protein>
<accession>A0AAE3LH68</accession>
<keyword evidence="1" id="KW-0472">Membrane</keyword>
<keyword evidence="1" id="KW-1133">Transmembrane helix</keyword>
<dbReference type="AlphaFoldDB" id="A0AAE3LH68"/>
<evidence type="ECO:0000256" key="1">
    <source>
        <dbReference type="SAM" id="Phobius"/>
    </source>
</evidence>
<evidence type="ECO:0000313" key="6">
    <source>
        <dbReference type="Proteomes" id="UP001209746"/>
    </source>
</evidence>
<sequence>MKQKTNHMVWIVGIVGVVIVAVILAATVALFVEGPSPSGPDWKYITLDTENFDSNGSDSLTIVHKSGDNASVHNLTVIICNASNGRTGEPYAAINGRHNLTSLGYESGSYLTPNDTITLNRSTLGVEDEINFKTADVFVRYTRLHMGEESKVTTYNWNGSEATTPD</sequence>
<dbReference type="Pfam" id="PF07790">
    <property type="entry name" value="Pilin_N"/>
    <property type="match status" value="1"/>
</dbReference>
<dbReference type="EMBL" id="JAOPKD010000004">
    <property type="protein sequence ID" value="MCU4726644.1"/>
    <property type="molecule type" value="Genomic_DNA"/>
</dbReference>
<keyword evidence="1" id="KW-0812">Transmembrane</keyword>
<evidence type="ECO:0000313" key="5">
    <source>
        <dbReference type="Proteomes" id="UP001208186"/>
    </source>
</evidence>
<feature type="domain" description="Archaeal Type IV pilin N-terminal" evidence="2">
    <location>
        <begin position="11"/>
        <end position="80"/>
    </location>
</feature>
<comment type="caution">
    <text evidence="4">The sequence shown here is derived from an EMBL/GenBank/DDBJ whole genome shotgun (WGS) entry which is preliminary data.</text>
</comment>
<reference evidence="4" key="1">
    <citation type="submission" date="2023-02" db="EMBL/GenBank/DDBJ databases">
        <title>Enrichment on poylsaccharides allowed isolation of novel metabolic and taxonomic groups of Haloarchaea.</title>
        <authorList>
            <person name="Sorokin D.Y."/>
            <person name="Elcheninov A.G."/>
            <person name="Khizhniak T.V."/>
            <person name="Kolganova T.V."/>
            <person name="Kublanov I.V."/>
        </authorList>
    </citation>
    <scope>NUCLEOTIDE SEQUENCE</scope>
    <source>
        <strain evidence="3 5">HArc-curdl5-1</strain>
        <strain evidence="4">HArc-curdl7</strain>
    </source>
</reference>
<proteinExistence type="predicted"/>
<evidence type="ECO:0000313" key="3">
    <source>
        <dbReference type="EMBL" id="MCU4717480.1"/>
    </source>
</evidence>
<keyword evidence="5" id="KW-1185">Reference proteome</keyword>
<dbReference type="RefSeq" id="WP_315908243.1">
    <property type="nucleotide sequence ID" value="NZ_JAOPKC010000003.1"/>
</dbReference>
<name>A0AAE3LH68_9EURY</name>
<evidence type="ECO:0000313" key="4">
    <source>
        <dbReference type="EMBL" id="MCU4726644.1"/>
    </source>
</evidence>
<dbReference type="Proteomes" id="UP001208186">
    <property type="component" value="Unassembled WGS sequence"/>
</dbReference>
<dbReference type="EMBL" id="JAOPKC010000003">
    <property type="protein sequence ID" value="MCU4717480.1"/>
    <property type="molecule type" value="Genomic_DNA"/>
</dbReference>
<evidence type="ECO:0000259" key="2">
    <source>
        <dbReference type="Pfam" id="PF07790"/>
    </source>
</evidence>
<dbReference type="InterPro" id="IPR012859">
    <property type="entry name" value="Pilin_N_archaeal"/>
</dbReference>
<dbReference type="Proteomes" id="UP001209746">
    <property type="component" value="Unassembled WGS sequence"/>
</dbReference>
<organism evidence="4 6">
    <name type="scientific">Halapricum hydrolyticum</name>
    <dbReference type="NCBI Taxonomy" id="2979991"/>
    <lineage>
        <taxon>Archaea</taxon>
        <taxon>Methanobacteriati</taxon>
        <taxon>Methanobacteriota</taxon>
        <taxon>Stenosarchaea group</taxon>
        <taxon>Halobacteria</taxon>
        <taxon>Halobacteriales</taxon>
        <taxon>Haloarculaceae</taxon>
        <taxon>Halapricum</taxon>
    </lineage>
</organism>